<dbReference type="Gene3D" id="3.10.10.10">
    <property type="entry name" value="HIV Type 1 Reverse Transcriptase, subunit A, domain 1"/>
    <property type="match status" value="1"/>
</dbReference>
<reference evidence="1 2" key="1">
    <citation type="journal article" date="2016" name="Sci. Rep.">
        <title>The Dendrobium catenatum Lindl. genome sequence provides insights into polysaccharide synthase, floral development and adaptive evolution.</title>
        <authorList>
            <person name="Zhang G.Q."/>
            <person name="Xu Q."/>
            <person name="Bian C."/>
            <person name="Tsai W.C."/>
            <person name="Yeh C.M."/>
            <person name="Liu K.W."/>
            <person name="Yoshida K."/>
            <person name="Zhang L.S."/>
            <person name="Chang S.B."/>
            <person name="Chen F."/>
            <person name="Shi Y."/>
            <person name="Su Y.Y."/>
            <person name="Zhang Y.Q."/>
            <person name="Chen L.J."/>
            <person name="Yin Y."/>
            <person name="Lin M."/>
            <person name="Huang H."/>
            <person name="Deng H."/>
            <person name="Wang Z.W."/>
            <person name="Zhu S.L."/>
            <person name="Zhao X."/>
            <person name="Deng C."/>
            <person name="Niu S.C."/>
            <person name="Huang J."/>
            <person name="Wang M."/>
            <person name="Liu G.H."/>
            <person name="Yang H.J."/>
            <person name="Xiao X.J."/>
            <person name="Hsiao Y.Y."/>
            <person name="Wu W.L."/>
            <person name="Chen Y.Y."/>
            <person name="Mitsuda N."/>
            <person name="Ohme-Takagi M."/>
            <person name="Luo Y.B."/>
            <person name="Van de Peer Y."/>
            <person name="Liu Z.J."/>
        </authorList>
    </citation>
    <scope>NUCLEOTIDE SEQUENCE [LARGE SCALE GENOMIC DNA]</scope>
    <source>
        <tissue evidence="1">The whole plant</tissue>
    </source>
</reference>
<reference evidence="1 2" key="2">
    <citation type="journal article" date="2017" name="Nature">
        <title>The Apostasia genome and the evolution of orchids.</title>
        <authorList>
            <person name="Zhang G.Q."/>
            <person name="Liu K.W."/>
            <person name="Li Z."/>
            <person name="Lohaus R."/>
            <person name="Hsiao Y.Y."/>
            <person name="Niu S.C."/>
            <person name="Wang J.Y."/>
            <person name="Lin Y.C."/>
            <person name="Xu Q."/>
            <person name="Chen L.J."/>
            <person name="Yoshida K."/>
            <person name="Fujiwara S."/>
            <person name="Wang Z.W."/>
            <person name="Zhang Y.Q."/>
            <person name="Mitsuda N."/>
            <person name="Wang M."/>
            <person name="Liu G.H."/>
            <person name="Pecoraro L."/>
            <person name="Huang H.X."/>
            <person name="Xiao X.J."/>
            <person name="Lin M."/>
            <person name="Wu X.Y."/>
            <person name="Wu W.L."/>
            <person name="Chen Y.Y."/>
            <person name="Chang S.B."/>
            <person name="Sakamoto S."/>
            <person name="Ohme-Takagi M."/>
            <person name="Yagi M."/>
            <person name="Zeng S.J."/>
            <person name="Shen C.Y."/>
            <person name="Yeh C.M."/>
            <person name="Luo Y.B."/>
            <person name="Tsai W.C."/>
            <person name="Van de Peer Y."/>
            <person name="Liu Z.J."/>
        </authorList>
    </citation>
    <scope>NUCLEOTIDE SEQUENCE [LARGE SCALE GENOMIC DNA]</scope>
    <source>
        <tissue evidence="1">The whole plant</tissue>
    </source>
</reference>
<keyword evidence="2" id="KW-1185">Reference proteome</keyword>
<organism evidence="1 2">
    <name type="scientific">Dendrobium catenatum</name>
    <dbReference type="NCBI Taxonomy" id="906689"/>
    <lineage>
        <taxon>Eukaryota</taxon>
        <taxon>Viridiplantae</taxon>
        <taxon>Streptophyta</taxon>
        <taxon>Embryophyta</taxon>
        <taxon>Tracheophyta</taxon>
        <taxon>Spermatophyta</taxon>
        <taxon>Magnoliopsida</taxon>
        <taxon>Liliopsida</taxon>
        <taxon>Asparagales</taxon>
        <taxon>Orchidaceae</taxon>
        <taxon>Epidendroideae</taxon>
        <taxon>Malaxideae</taxon>
        <taxon>Dendrobiinae</taxon>
        <taxon>Dendrobium</taxon>
    </lineage>
</organism>
<proteinExistence type="predicted"/>
<dbReference type="InterPro" id="IPR032567">
    <property type="entry name" value="RTL1-rel"/>
</dbReference>
<gene>
    <name evidence="1" type="ORF">MA16_Dca017223</name>
</gene>
<dbReference type="SUPFAM" id="SSF56672">
    <property type="entry name" value="DNA/RNA polymerases"/>
    <property type="match status" value="1"/>
</dbReference>
<evidence type="ECO:0000313" key="2">
    <source>
        <dbReference type="Proteomes" id="UP000233837"/>
    </source>
</evidence>
<protein>
    <submittedName>
        <fullName evidence="1">Putative mitochondrial protein</fullName>
    </submittedName>
</protein>
<dbReference type="PANTHER" id="PTHR15503">
    <property type="entry name" value="LDOC1 RELATED"/>
    <property type="match status" value="1"/>
</dbReference>
<dbReference type="AlphaFoldDB" id="A0A2I0VEQ6"/>
<evidence type="ECO:0000313" key="1">
    <source>
        <dbReference type="EMBL" id="PKU61890.1"/>
    </source>
</evidence>
<name>A0A2I0VEQ6_9ASPA</name>
<dbReference type="PANTHER" id="PTHR15503:SF22">
    <property type="entry name" value="TRANSPOSON TY3-I GAG POLYPROTEIN"/>
    <property type="match status" value="1"/>
</dbReference>
<dbReference type="InterPro" id="IPR043502">
    <property type="entry name" value="DNA/RNA_pol_sf"/>
</dbReference>
<dbReference type="EMBL" id="KZ503722">
    <property type="protein sequence ID" value="PKU61890.1"/>
    <property type="molecule type" value="Genomic_DNA"/>
</dbReference>
<sequence>MVQPLIQQYREVFQPPQGLPPPREQEHAILLKEGVSPISVRPYRYPQIQKDEIEKLIKEMLEAGIVRPSVSPFSSPVLLVKRRMGGGFAWTTEP</sequence>
<accession>A0A2I0VEQ6</accession>
<dbReference type="Proteomes" id="UP000233837">
    <property type="component" value="Unassembled WGS sequence"/>
</dbReference>